<keyword evidence="3" id="KW-1185">Reference proteome</keyword>
<dbReference type="EMBL" id="BNBE01000003">
    <property type="protein sequence ID" value="GHG21943.1"/>
    <property type="molecule type" value="Genomic_DNA"/>
</dbReference>
<gene>
    <name evidence="2" type="ORF">GCM10017667_66970</name>
</gene>
<evidence type="ECO:0000256" key="1">
    <source>
        <dbReference type="SAM" id="MobiDB-lite"/>
    </source>
</evidence>
<reference evidence="2" key="1">
    <citation type="journal article" date="2014" name="Int. J. Syst. Evol. Microbiol.">
        <title>Complete genome sequence of Corynebacterium casei LMG S-19264T (=DSM 44701T), isolated from a smear-ripened cheese.</title>
        <authorList>
            <consortium name="US DOE Joint Genome Institute (JGI-PGF)"/>
            <person name="Walter F."/>
            <person name="Albersmeier A."/>
            <person name="Kalinowski J."/>
            <person name="Ruckert C."/>
        </authorList>
    </citation>
    <scope>NUCLEOTIDE SEQUENCE</scope>
    <source>
        <strain evidence="2">JCM 4122</strain>
    </source>
</reference>
<evidence type="ECO:0000313" key="2">
    <source>
        <dbReference type="EMBL" id="GHG21943.1"/>
    </source>
</evidence>
<proteinExistence type="predicted"/>
<sequence length="180" mass="18891">MADQIDRLRFQLRTLPPAPSIPAVDSVSARVEDLIGITTAVSAQIKHCLSDLMSGGPTKAALQAYSNAVAPLGEALTELGRMHAEIAHYNFTTHPAHRGSPPNLELPRQEVNETVSGCCEAADEILDAAAIELRDAAVKLMPSPSRLQPGTPGRALRAGSALPSLPPAPPAVTPRAAKSR</sequence>
<organism evidence="2 3">
    <name type="scientific">Streptomyces filamentosus</name>
    <name type="common">Streptomyces roseosporus</name>
    <dbReference type="NCBI Taxonomy" id="67294"/>
    <lineage>
        <taxon>Bacteria</taxon>
        <taxon>Bacillati</taxon>
        <taxon>Actinomycetota</taxon>
        <taxon>Actinomycetes</taxon>
        <taxon>Kitasatosporales</taxon>
        <taxon>Streptomycetaceae</taxon>
        <taxon>Streptomyces</taxon>
    </lineage>
</organism>
<evidence type="ECO:0000313" key="3">
    <source>
        <dbReference type="Proteomes" id="UP000632849"/>
    </source>
</evidence>
<dbReference type="AlphaFoldDB" id="A0A919BVZ5"/>
<accession>A0A919BVZ5</accession>
<feature type="compositionally biased region" description="Low complexity" evidence="1">
    <location>
        <begin position="154"/>
        <end position="163"/>
    </location>
</feature>
<comment type="caution">
    <text evidence="2">The sequence shown here is derived from an EMBL/GenBank/DDBJ whole genome shotgun (WGS) entry which is preliminary data.</text>
</comment>
<dbReference type="Proteomes" id="UP000632849">
    <property type="component" value="Unassembled WGS sequence"/>
</dbReference>
<name>A0A919BVZ5_STRFL</name>
<dbReference type="RefSeq" id="WP_190044081.1">
    <property type="nucleotide sequence ID" value="NZ_BNBE01000003.1"/>
</dbReference>
<feature type="region of interest" description="Disordered" evidence="1">
    <location>
        <begin position="142"/>
        <end position="180"/>
    </location>
</feature>
<reference evidence="2" key="2">
    <citation type="submission" date="2020-09" db="EMBL/GenBank/DDBJ databases">
        <authorList>
            <person name="Sun Q."/>
            <person name="Ohkuma M."/>
        </authorList>
    </citation>
    <scope>NUCLEOTIDE SEQUENCE</scope>
    <source>
        <strain evidence="2">JCM 4122</strain>
    </source>
</reference>
<protein>
    <submittedName>
        <fullName evidence="2">Uncharacterized protein</fullName>
    </submittedName>
</protein>